<dbReference type="AlphaFoldDB" id="A0AAD7UDE5"/>
<evidence type="ECO:0000256" key="3">
    <source>
        <dbReference type="ARBA" id="ARBA00022723"/>
    </source>
</evidence>
<dbReference type="Gene3D" id="1.10.1370.10">
    <property type="entry name" value="Neurolysin, domain 3"/>
    <property type="match status" value="1"/>
</dbReference>
<dbReference type="GO" id="GO:0004222">
    <property type="term" value="F:metalloendopeptidase activity"/>
    <property type="evidence" value="ECO:0007669"/>
    <property type="project" value="InterPro"/>
</dbReference>
<dbReference type="Pfam" id="PF01432">
    <property type="entry name" value="Peptidase_M3"/>
    <property type="match status" value="1"/>
</dbReference>
<name>A0AAD7UDE5_9STRA</name>
<dbReference type="EMBL" id="JAQMWT010000388">
    <property type="protein sequence ID" value="KAJ8602260.1"/>
    <property type="molecule type" value="Genomic_DNA"/>
</dbReference>
<dbReference type="InterPro" id="IPR001567">
    <property type="entry name" value="Pept_M3A_M3B_dom"/>
</dbReference>
<evidence type="ECO:0000313" key="10">
    <source>
        <dbReference type="Proteomes" id="UP001230188"/>
    </source>
</evidence>
<feature type="domain" description="Peptidase M3A/M3B catalytic" evidence="8">
    <location>
        <begin position="194"/>
        <end position="635"/>
    </location>
</feature>
<evidence type="ECO:0000256" key="1">
    <source>
        <dbReference type="ARBA" id="ARBA00006040"/>
    </source>
</evidence>
<dbReference type="GO" id="GO:0046872">
    <property type="term" value="F:metal ion binding"/>
    <property type="evidence" value="ECO:0007669"/>
    <property type="project" value="UniProtKB-UniRule"/>
</dbReference>
<keyword evidence="5 7" id="KW-0862">Zinc</keyword>
<evidence type="ECO:0000256" key="4">
    <source>
        <dbReference type="ARBA" id="ARBA00022801"/>
    </source>
</evidence>
<keyword evidence="2 7" id="KW-0645">Protease</keyword>
<organism evidence="9 10">
    <name type="scientific">Chrysophaeum taylorii</name>
    <dbReference type="NCBI Taxonomy" id="2483200"/>
    <lineage>
        <taxon>Eukaryota</taxon>
        <taxon>Sar</taxon>
        <taxon>Stramenopiles</taxon>
        <taxon>Ochrophyta</taxon>
        <taxon>Pelagophyceae</taxon>
        <taxon>Pelagomonadales</taxon>
        <taxon>Pelagomonadaceae</taxon>
        <taxon>Chrysophaeum</taxon>
    </lineage>
</organism>
<accession>A0AAD7UDE5</accession>
<proteinExistence type="inferred from homology"/>
<dbReference type="GO" id="GO:0006518">
    <property type="term" value="P:peptide metabolic process"/>
    <property type="evidence" value="ECO:0007669"/>
    <property type="project" value="TreeGrafter"/>
</dbReference>
<keyword evidence="4 7" id="KW-0378">Hydrolase</keyword>
<sequence length="646" mass="71342">MRRTAAEIEGTVEAIVGGFESSVAGIVEQPAAARTWASTAGALSAAIDQVARMSGECTVPALVAGDDATRAAGAAAKQALTRALASAFARRELYDAARSSEGETRDEALVSRKVIALFEARGLHLDDAATIAVEQAEIARLCAEFEQRINEDGAAVMVTREELAGLPEAFVDSLPRRGEVYEVGLKAPQLTPVLQLARNRETRRKAYAAAATRCPENLDRLARILELRRSVAARLGHPSHASCVLRRDRMAGSPERVDAFVAACARKLAPLVDRDAALLRDEARRDGIEELRPWDTAYYGRIVREELGVDEEKLKPYFPAATVVPAALDVLATLLDLNVERVRAPDLEWHHDCEVYKIFSSSDDDDAAFVVLDLFPRPRKFGHQMVVPIRPKTASGEPGVCCVLGNVGDANRLLRFREVETLLHEFGHVFHFVCSCFDPKPALASWAWPIVPYPGGVEMDYLEVPSMFAQNFAYAPAVLERLSRHQTTGDSLPAETRDQIAKHRHLLAGITKARYLAMCDYDLSMHGPRRHDAPPATLWPPIYERYTGLLEHPDTHFATTWYHVAIGYDSTYYSYLWSEVAAVDIFSAFGDQGDLDKSKGRRLRDALLTPGATRSGEDMIRAFLGRDANDDAFFDRLLATLKNEED</sequence>
<evidence type="ECO:0000313" key="9">
    <source>
        <dbReference type="EMBL" id="KAJ8602260.1"/>
    </source>
</evidence>
<dbReference type="PANTHER" id="PTHR11804">
    <property type="entry name" value="PROTEASE M3 THIMET OLIGOPEPTIDASE-RELATED"/>
    <property type="match status" value="1"/>
</dbReference>
<comment type="caution">
    <text evidence="9">The sequence shown here is derived from an EMBL/GenBank/DDBJ whole genome shotgun (WGS) entry which is preliminary data.</text>
</comment>
<dbReference type="InterPro" id="IPR045090">
    <property type="entry name" value="Pept_M3A_M3B"/>
</dbReference>
<dbReference type="Proteomes" id="UP001230188">
    <property type="component" value="Unassembled WGS sequence"/>
</dbReference>
<evidence type="ECO:0000256" key="5">
    <source>
        <dbReference type="ARBA" id="ARBA00022833"/>
    </source>
</evidence>
<keyword evidence="6 7" id="KW-0482">Metalloprotease</keyword>
<comment type="similarity">
    <text evidence="1 7">Belongs to the peptidase M3 family.</text>
</comment>
<comment type="cofactor">
    <cofactor evidence="7">
        <name>Zn(2+)</name>
        <dbReference type="ChEBI" id="CHEBI:29105"/>
    </cofactor>
    <text evidence="7">Binds 1 zinc ion.</text>
</comment>
<dbReference type="GO" id="GO:0006508">
    <property type="term" value="P:proteolysis"/>
    <property type="evidence" value="ECO:0007669"/>
    <property type="project" value="UniProtKB-KW"/>
</dbReference>
<evidence type="ECO:0000256" key="7">
    <source>
        <dbReference type="RuleBase" id="RU003435"/>
    </source>
</evidence>
<evidence type="ECO:0000256" key="6">
    <source>
        <dbReference type="ARBA" id="ARBA00023049"/>
    </source>
</evidence>
<keyword evidence="3 7" id="KW-0479">Metal-binding</keyword>
<evidence type="ECO:0000259" key="8">
    <source>
        <dbReference type="Pfam" id="PF01432"/>
    </source>
</evidence>
<dbReference type="Gene3D" id="3.40.390.10">
    <property type="entry name" value="Collagenase (Catalytic Domain)"/>
    <property type="match status" value="1"/>
</dbReference>
<protein>
    <recommendedName>
        <fullName evidence="8">Peptidase M3A/M3B catalytic domain-containing protein</fullName>
    </recommendedName>
</protein>
<dbReference type="PANTHER" id="PTHR11804:SF82">
    <property type="entry name" value="THIMET OLIGOPEPTIDASE-RELATED"/>
    <property type="match status" value="1"/>
</dbReference>
<gene>
    <name evidence="9" type="ORF">CTAYLR_003643</name>
</gene>
<keyword evidence="10" id="KW-1185">Reference proteome</keyword>
<evidence type="ECO:0000256" key="2">
    <source>
        <dbReference type="ARBA" id="ARBA00022670"/>
    </source>
</evidence>
<dbReference type="InterPro" id="IPR024079">
    <property type="entry name" value="MetalloPept_cat_dom_sf"/>
</dbReference>
<reference evidence="9" key="1">
    <citation type="submission" date="2023-01" db="EMBL/GenBank/DDBJ databases">
        <title>Metagenome sequencing of chrysophaentin producing Chrysophaeum taylorii.</title>
        <authorList>
            <person name="Davison J."/>
            <person name="Bewley C."/>
        </authorList>
    </citation>
    <scope>NUCLEOTIDE SEQUENCE</scope>
    <source>
        <strain evidence="9">NIES-1699</strain>
    </source>
</reference>
<dbReference type="SUPFAM" id="SSF55486">
    <property type="entry name" value="Metalloproteases ('zincins'), catalytic domain"/>
    <property type="match status" value="1"/>
</dbReference>
<dbReference type="InterPro" id="IPR024077">
    <property type="entry name" value="Neurolysin/TOP_dom2"/>
</dbReference>